<dbReference type="eggNOG" id="ENOG502S5FM">
    <property type="taxonomic scope" value="Eukaryota"/>
</dbReference>
<protein>
    <submittedName>
        <fullName evidence="1">Uncharacterized protein</fullName>
    </submittedName>
</protein>
<proteinExistence type="predicted"/>
<dbReference type="GeneID" id="22577136"/>
<dbReference type="VEuPathDB" id="TriTrypDB:LPMP_300820"/>
<dbReference type="KEGG" id="lpan:LPMP_300820"/>
<dbReference type="Proteomes" id="UP000063063">
    <property type="component" value="Chromosome 30"/>
</dbReference>
<evidence type="ECO:0000313" key="1">
    <source>
        <dbReference type="EMBL" id="AIO00317.1"/>
    </source>
</evidence>
<keyword evidence="2" id="KW-1185">Reference proteome</keyword>
<name>A0A088SET9_LEIPA</name>
<evidence type="ECO:0000313" key="2">
    <source>
        <dbReference type="Proteomes" id="UP000063063"/>
    </source>
</evidence>
<accession>A0A088SET9</accession>
<dbReference type="EMBL" id="CP009399">
    <property type="protein sequence ID" value="AIO00317.1"/>
    <property type="molecule type" value="Genomic_DNA"/>
</dbReference>
<organism evidence="1 2">
    <name type="scientific">Leishmania panamensis</name>
    <dbReference type="NCBI Taxonomy" id="5679"/>
    <lineage>
        <taxon>Eukaryota</taxon>
        <taxon>Discoba</taxon>
        <taxon>Euglenozoa</taxon>
        <taxon>Kinetoplastea</taxon>
        <taxon>Metakinetoplastina</taxon>
        <taxon>Trypanosomatida</taxon>
        <taxon>Trypanosomatidae</taxon>
        <taxon>Leishmaniinae</taxon>
        <taxon>Leishmania</taxon>
        <taxon>Leishmania guyanensis species complex</taxon>
    </lineage>
</organism>
<reference evidence="1 2" key="1">
    <citation type="journal article" date="2015" name="Sci. Rep.">
        <title>The genome of Leishmania panamensis: insights into genomics of the L. (Viannia) subgenus.</title>
        <authorList>
            <person name="Llanes A."/>
            <person name="Restrepo C.M."/>
            <person name="Vecchio G.D."/>
            <person name="Anguizola F.J."/>
            <person name="Lleonart R."/>
        </authorList>
    </citation>
    <scope>NUCLEOTIDE SEQUENCE [LARGE SCALE GENOMIC DNA]</scope>
    <source>
        <strain evidence="1 2">MHOM/PA/94/PSC-1</strain>
    </source>
</reference>
<dbReference type="RefSeq" id="XP_010701117.1">
    <property type="nucleotide sequence ID" value="XM_010702815.1"/>
</dbReference>
<sequence length="132" mass="15035">MGDPKQKKKVSAPEWTGTEQGIDAAKSYLRQGGIVDFYEMISRCILQDHPSDLVEFCLRIVRDIMNGTEITAGADYQPKKIEDNNYMCEKNVSAFLDAWILALLHERPGTELERMQFHRQYLEGLRGGLGKV</sequence>
<dbReference type="OrthoDB" id="241739at2759"/>
<dbReference type="VEuPathDB" id="TriTrypDB:LPAL13_300013600"/>
<dbReference type="AlphaFoldDB" id="A0A088SET9"/>
<gene>
    <name evidence="1" type="ORF">LPMP_300820</name>
</gene>